<evidence type="ECO:0008006" key="3">
    <source>
        <dbReference type="Google" id="ProtNLM"/>
    </source>
</evidence>
<name>A0A016XER3_9BURK</name>
<dbReference type="RefSeq" id="WP_081767084.1">
    <property type="nucleotide sequence ID" value="NZ_JEMG01000001.1"/>
</dbReference>
<reference evidence="1 2" key="1">
    <citation type="submission" date="2014-02" db="EMBL/GenBank/DDBJ databases">
        <title>Draft Genome of Hylemonella gracilis isolated from the Niagara River.</title>
        <authorList>
            <person name="Pawlowski D.R."/>
            <person name="Koudelka G.B."/>
        </authorList>
    </citation>
    <scope>NUCLEOTIDE SEQUENCE [LARGE SCALE GENOMIC DNA]</scope>
    <source>
        <strain evidence="1 2">Niagara R</strain>
    </source>
</reference>
<evidence type="ECO:0000313" key="1">
    <source>
        <dbReference type="EMBL" id="EYC50415.1"/>
    </source>
</evidence>
<dbReference type="STRING" id="1458275.AZ34_04630"/>
<dbReference type="AlphaFoldDB" id="A0A016XER3"/>
<comment type="caution">
    <text evidence="1">The sequence shown here is derived from an EMBL/GenBank/DDBJ whole genome shotgun (WGS) entry which is preliminary data.</text>
</comment>
<gene>
    <name evidence="1" type="ORF">AZ34_04630</name>
</gene>
<dbReference type="Proteomes" id="UP000023268">
    <property type="component" value="Unassembled WGS sequence"/>
</dbReference>
<evidence type="ECO:0000313" key="2">
    <source>
        <dbReference type="Proteomes" id="UP000023268"/>
    </source>
</evidence>
<dbReference type="eggNOG" id="COG4701">
    <property type="taxonomic scope" value="Bacteria"/>
</dbReference>
<protein>
    <recommendedName>
        <fullName evidence="3">DUF721 domain-containing protein</fullName>
    </recommendedName>
</protein>
<proteinExistence type="predicted"/>
<accession>A0A016XER3</accession>
<dbReference type="OrthoDB" id="9155022at2"/>
<organism evidence="1 2">
    <name type="scientific">Hylemonella gracilis str. Niagara R</name>
    <dbReference type="NCBI Taxonomy" id="1458275"/>
    <lineage>
        <taxon>Bacteria</taxon>
        <taxon>Pseudomonadati</taxon>
        <taxon>Pseudomonadota</taxon>
        <taxon>Betaproteobacteria</taxon>
        <taxon>Burkholderiales</taxon>
        <taxon>Comamonadaceae</taxon>
        <taxon>Hylemonella</taxon>
    </lineage>
</organism>
<dbReference type="EMBL" id="JEMG01000001">
    <property type="protein sequence ID" value="EYC50415.1"/>
    <property type="molecule type" value="Genomic_DNA"/>
</dbReference>
<sequence length="106" mass="11372">MNPHPSRQHPPLSLQEAAQASPVLARLSELSRESQARLLTIQPILPAVLQAAVQAGPIEGRNWCLIVKNNAAAAKIRQLLPAFEARLRSQGMPVDGIRIKVQSGGG</sequence>